<keyword evidence="1" id="KW-0444">Lipid biosynthesis</keyword>
<dbReference type="PANTHER" id="PTHR38764:SF1">
    <property type="entry name" value="ACYL CARRIER PROTEIN PHOSPHODIESTERASE"/>
    <property type="match status" value="1"/>
</dbReference>
<keyword evidence="3" id="KW-0443">Lipid metabolism</keyword>
<evidence type="ECO:0000313" key="5">
    <source>
        <dbReference type="EMBL" id="MEW9571786.1"/>
    </source>
</evidence>
<keyword evidence="4" id="KW-0275">Fatty acid biosynthesis</keyword>
<proteinExistence type="predicted"/>
<evidence type="ECO:0000256" key="4">
    <source>
        <dbReference type="ARBA" id="ARBA00023160"/>
    </source>
</evidence>
<dbReference type="EMBL" id="JBFOHK010000002">
    <property type="protein sequence ID" value="MEW9571786.1"/>
    <property type="molecule type" value="Genomic_DNA"/>
</dbReference>
<gene>
    <name evidence="5" type="ORF">ABQJ54_08480</name>
</gene>
<reference evidence="5 6" key="1">
    <citation type="submission" date="2024-06" db="EMBL/GenBank/DDBJ databases">
        <authorList>
            <person name="Woo H."/>
        </authorList>
    </citation>
    <scope>NUCLEOTIDE SEQUENCE [LARGE SCALE GENOMIC DNA]</scope>
    <source>
        <strain evidence="5 6">Si-c</strain>
    </source>
</reference>
<dbReference type="RefSeq" id="WP_367853859.1">
    <property type="nucleotide sequence ID" value="NZ_JBFOHK010000002.1"/>
</dbReference>
<dbReference type="Pfam" id="PF04336">
    <property type="entry name" value="ACP_PD"/>
    <property type="match status" value="1"/>
</dbReference>
<evidence type="ECO:0000256" key="2">
    <source>
        <dbReference type="ARBA" id="ARBA00022801"/>
    </source>
</evidence>
<evidence type="ECO:0000256" key="1">
    <source>
        <dbReference type="ARBA" id="ARBA00022516"/>
    </source>
</evidence>
<dbReference type="InterPro" id="IPR007431">
    <property type="entry name" value="ACP_PD"/>
</dbReference>
<dbReference type="PIRSF" id="PIRSF011489">
    <property type="entry name" value="DUF479"/>
    <property type="match status" value="1"/>
</dbReference>
<keyword evidence="4" id="KW-0276">Fatty acid metabolism</keyword>
<sequence>MNHLAHLLLAGDDEALRLGGLLGDFVHGAPDPALPSRVVLGIRLHRAIDVHTDRHPEVVAARARFEPPYRRYAGIALDLWFDHRLARDFARWSAVPLAAFSDAARELLRRHDALLPPALRRFRAYMEAHDLPAGYARREEIGRALEGVAGRLRRDNPLDRMLPLLVALDAPLQAHFEVFFPQLREFAQAWIEVNAAG</sequence>
<keyword evidence="2" id="KW-0378">Hydrolase</keyword>
<evidence type="ECO:0000256" key="3">
    <source>
        <dbReference type="ARBA" id="ARBA00023098"/>
    </source>
</evidence>
<organism evidence="5 6">
    <name type="scientific">Rhodanobacter lycopersici</name>
    <dbReference type="NCBI Taxonomy" id="3162487"/>
    <lineage>
        <taxon>Bacteria</taxon>
        <taxon>Pseudomonadati</taxon>
        <taxon>Pseudomonadota</taxon>
        <taxon>Gammaproteobacteria</taxon>
        <taxon>Lysobacterales</taxon>
        <taxon>Rhodanobacteraceae</taxon>
        <taxon>Rhodanobacter</taxon>
    </lineage>
</organism>
<dbReference type="PANTHER" id="PTHR38764">
    <property type="entry name" value="ACYL CARRIER PROTEIN PHOSPHODIESTERASE"/>
    <property type="match status" value="1"/>
</dbReference>
<accession>A0ABV3QD70</accession>
<comment type="caution">
    <text evidence="5">The sequence shown here is derived from an EMBL/GenBank/DDBJ whole genome shotgun (WGS) entry which is preliminary data.</text>
</comment>
<keyword evidence="6" id="KW-1185">Reference proteome</keyword>
<protein>
    <submittedName>
        <fullName evidence="5">ACP phosphodiesterase</fullName>
    </submittedName>
</protein>
<evidence type="ECO:0000313" key="6">
    <source>
        <dbReference type="Proteomes" id="UP001556220"/>
    </source>
</evidence>
<dbReference type="Proteomes" id="UP001556220">
    <property type="component" value="Unassembled WGS sequence"/>
</dbReference>
<name>A0ABV3QD70_9GAMM</name>